<evidence type="ECO:0008006" key="15">
    <source>
        <dbReference type="Google" id="ProtNLM"/>
    </source>
</evidence>
<dbReference type="InterPro" id="IPR036180">
    <property type="entry name" value="Gelsolin-like_dom_sf"/>
</dbReference>
<evidence type="ECO:0000256" key="2">
    <source>
        <dbReference type="ARBA" id="ARBA00004496"/>
    </source>
</evidence>
<dbReference type="GO" id="GO:0006886">
    <property type="term" value="P:intracellular protein transport"/>
    <property type="evidence" value="ECO:0007669"/>
    <property type="project" value="EnsemblFungi"/>
</dbReference>
<dbReference type="InterPro" id="IPR006895">
    <property type="entry name" value="Znf_Sec23_Sec24"/>
</dbReference>
<dbReference type="AlphaFoldDB" id="H2AUT8"/>
<dbReference type="PANTHER" id="PTHR13803">
    <property type="entry name" value="SEC24-RELATED PROTEIN"/>
    <property type="match status" value="1"/>
</dbReference>
<evidence type="ECO:0000259" key="10">
    <source>
        <dbReference type="Pfam" id="PF04811"/>
    </source>
</evidence>
<dbReference type="Pfam" id="PF04810">
    <property type="entry name" value="zf-Sec23_Sec24"/>
    <property type="match status" value="1"/>
</dbReference>
<dbReference type="InterPro" id="IPR036465">
    <property type="entry name" value="vWFA_dom_sf"/>
</dbReference>
<evidence type="ECO:0000256" key="8">
    <source>
        <dbReference type="SAM" id="MobiDB-lite"/>
    </source>
</evidence>
<feature type="domain" description="Sec23/Sec24 beta-sandwich" evidence="12">
    <location>
        <begin position="523"/>
        <end position="603"/>
    </location>
</feature>
<dbReference type="Pfam" id="PF08033">
    <property type="entry name" value="Sec23_BS"/>
    <property type="match status" value="1"/>
</dbReference>
<dbReference type="InterPro" id="IPR029006">
    <property type="entry name" value="ADF-H/Gelsolin-like_dom_sf"/>
</dbReference>
<protein>
    <recommendedName>
        <fullName evidence="15">VWFA domain-containing protein</fullName>
    </recommendedName>
</protein>
<proteinExistence type="inferred from homology"/>
<feature type="region of interest" description="Disordered" evidence="8">
    <location>
        <begin position="17"/>
        <end position="45"/>
    </location>
</feature>
<dbReference type="InterPro" id="IPR050550">
    <property type="entry name" value="SEC23_SEC24_subfamily"/>
</dbReference>
<accession>H2AUT8</accession>
<dbReference type="SUPFAM" id="SSF82754">
    <property type="entry name" value="C-terminal, gelsolin-like domain of Sec23/24"/>
    <property type="match status" value="1"/>
</dbReference>
<dbReference type="FunCoup" id="H2AUT8">
    <property type="interactions" value="184"/>
</dbReference>
<dbReference type="InParanoid" id="H2AUT8"/>
<dbReference type="SUPFAM" id="SSF82919">
    <property type="entry name" value="Zn-finger domain of Sec23/24"/>
    <property type="match status" value="1"/>
</dbReference>
<evidence type="ECO:0000259" key="11">
    <source>
        <dbReference type="Pfam" id="PF04815"/>
    </source>
</evidence>
<keyword evidence="5" id="KW-0963">Cytoplasm</keyword>
<evidence type="ECO:0000256" key="1">
    <source>
        <dbReference type="ARBA" id="ARBA00004394"/>
    </source>
</evidence>
<dbReference type="Gene3D" id="2.60.40.1670">
    <property type="entry name" value="beta-sandwich domain of Sec23/24"/>
    <property type="match status" value="1"/>
</dbReference>
<feature type="domain" description="Sec23/Sec24 helical" evidence="11">
    <location>
        <begin position="621"/>
        <end position="719"/>
    </location>
</feature>
<dbReference type="InterPro" id="IPR036175">
    <property type="entry name" value="Sec23/24_helical_dom_sf"/>
</dbReference>
<evidence type="ECO:0000256" key="3">
    <source>
        <dbReference type="ARBA" id="ARBA00008334"/>
    </source>
</evidence>
<dbReference type="Gene3D" id="2.30.30.380">
    <property type="entry name" value="Zn-finger domain of Sec23/24"/>
    <property type="match status" value="1"/>
</dbReference>
<evidence type="ECO:0000259" key="12">
    <source>
        <dbReference type="Pfam" id="PF08033"/>
    </source>
</evidence>
<evidence type="ECO:0000256" key="6">
    <source>
        <dbReference type="ARBA" id="ARBA00022927"/>
    </source>
</evidence>
<dbReference type="STRING" id="1071382.H2AUT8"/>
<evidence type="ECO:0000313" key="14">
    <source>
        <dbReference type="Proteomes" id="UP000005220"/>
    </source>
</evidence>
<comment type="subcellular location">
    <subcellularLocation>
        <location evidence="2">Cytoplasm</location>
    </subcellularLocation>
    <subcellularLocation>
        <location evidence="1">Golgi apparatus membrane</location>
    </subcellularLocation>
</comment>
<dbReference type="EMBL" id="HE650824">
    <property type="protein sequence ID" value="CCF58138.1"/>
    <property type="molecule type" value="Genomic_DNA"/>
</dbReference>
<dbReference type="Gene3D" id="3.40.20.10">
    <property type="entry name" value="Severin"/>
    <property type="match status" value="1"/>
</dbReference>
<evidence type="ECO:0000256" key="7">
    <source>
        <dbReference type="ARBA" id="ARBA00023034"/>
    </source>
</evidence>
<feature type="domain" description="Zinc finger Sec23/Sec24-type" evidence="9">
    <location>
        <begin position="204"/>
        <end position="238"/>
    </location>
</feature>
<dbReference type="InterPro" id="IPR036174">
    <property type="entry name" value="Znf_Sec23_Sec24_sf"/>
</dbReference>
<dbReference type="GeneID" id="13882540"/>
<dbReference type="HOGENOM" id="CLU_004589_1_0_1"/>
<dbReference type="InterPro" id="IPR006900">
    <property type="entry name" value="Sec23/24_helical_dom"/>
</dbReference>
<dbReference type="RefSeq" id="XP_003957273.1">
    <property type="nucleotide sequence ID" value="XM_003957224.1"/>
</dbReference>
<feature type="domain" description="Sec23/Sec24 trunk" evidence="10">
    <location>
        <begin position="279"/>
        <end position="516"/>
    </location>
</feature>
<dbReference type="GO" id="GO:0000149">
    <property type="term" value="F:SNARE binding"/>
    <property type="evidence" value="ECO:0007669"/>
    <property type="project" value="TreeGrafter"/>
</dbReference>
<dbReference type="Gene3D" id="3.40.50.410">
    <property type="entry name" value="von Willebrand factor, type A domain"/>
    <property type="match status" value="1"/>
</dbReference>
<dbReference type="GO" id="GO:0030127">
    <property type="term" value="C:COPII vesicle coat"/>
    <property type="evidence" value="ECO:0007669"/>
    <property type="project" value="EnsemblFungi"/>
</dbReference>
<dbReference type="OrthoDB" id="49016at2759"/>
<dbReference type="KEGG" id="kaf:KAFR_0D04910"/>
<dbReference type="GO" id="GO:0090110">
    <property type="term" value="P:COPII-coated vesicle cargo loading"/>
    <property type="evidence" value="ECO:0007669"/>
    <property type="project" value="EnsemblFungi"/>
</dbReference>
<evidence type="ECO:0000259" key="9">
    <source>
        <dbReference type="Pfam" id="PF04810"/>
    </source>
</evidence>
<dbReference type="SUPFAM" id="SSF81811">
    <property type="entry name" value="Helical domain of Sec23/24"/>
    <property type="match status" value="1"/>
</dbReference>
<dbReference type="InterPro" id="IPR012990">
    <property type="entry name" value="Beta-sandwich_Sec23_24"/>
</dbReference>
<name>H2AUT8_KAZAF</name>
<gene>
    <name evidence="13" type="primary">KAFR0D04910</name>
    <name evidence="13" type="ORF">KAFR_0D04910</name>
</gene>
<dbReference type="Pfam" id="PF04811">
    <property type="entry name" value="Sec23_trunk"/>
    <property type="match status" value="1"/>
</dbReference>
<dbReference type="eggNOG" id="KOG1984">
    <property type="taxonomic scope" value="Eukaryota"/>
</dbReference>
<evidence type="ECO:0000313" key="13">
    <source>
        <dbReference type="EMBL" id="CCF58138.1"/>
    </source>
</evidence>
<dbReference type="SUPFAM" id="SSF53300">
    <property type="entry name" value="vWA-like"/>
    <property type="match status" value="1"/>
</dbReference>
<evidence type="ECO:0000256" key="4">
    <source>
        <dbReference type="ARBA" id="ARBA00022448"/>
    </source>
</evidence>
<keyword evidence="6" id="KW-0653">Protein transport</keyword>
<dbReference type="InterPro" id="IPR006896">
    <property type="entry name" value="Sec23/24_trunk_dom"/>
</dbReference>
<sequence length="917" mass="103746">MSIDQLESSISNLALDNDVDINPAGHSKKHRRSNRAFHSFTGNTPVGTPTMPVGVTFGGIPTTPGFNAAPPGFNANVASSPVTMNQEPIQQYPFPQPELTTTSHHISSKRWEDQIQYLSKAFDTSRDILPPLPTTQFYSVDQKSCDPRLMQLSMHKIPADEHVRSATKLPFGLTVQPFADIISAQESEIPVVSSNDVNNAIKPPLRCRRCRSYINPFYQLTYDLKAICNFCKVKMKLSEDETFGMDTLNYTASNKVELTKGCVDFLAPKAYNATPDVHPLPLHYIFVVDVSLLANENGSSYAVIDAIRNSVEYIMENQPNCKIAIMTYDNKLKFYNLRSNLESAQEYIVNELTDDVFIPFYNGLFVRPEESIHVINDTLGKISDFVRNQKYSHVPQSCYGVALQAARIALDTVTKGQGGKIICSLNSLPTIGYGNLSLKKDDNGKHDLNCNNEYYSKLSHNLLRSYISVDLLVTSAGFVDMCTVAQPVRMTSGNLKYYPHFRASEDDSMIINDMIDNISKITGYQALLKVRSSEGISVDQYYSISVDYSDRDPIIPVLTKDTTLDVLFKYDGKFKKTGVPVYFQTALLYTDINGIRKIRSMNCFGTVSNNINEIFQNLNENSIMRIMIKDVIRTLGDCDFKKIRESIDTKLIDVLTQYRALVSGNSSSQLVLPDCLKTLPMYMLSFEKTDLMKPNTQSTRGNERINDLIKLETLDSAQLQYKLYPQILPFHVLLNENDFTFYDANDKMLQLDQTSLENLSVRNGYHNLTNGGCYFIFQSEVVYLWFNENTNKMLLQDLLGVDANLSINQISLYSSYLPETGTDINEKASNVIKNWAQSVGKQSVPIKLLRPNIDAYYGYVMSQLLVEDKTINMIESFDNYLIYLHAQIQEKVKKEDYVKINGSSKSHETFHQKFVQF</sequence>
<reference evidence="13 14" key="1">
    <citation type="journal article" date="2011" name="Proc. Natl. Acad. Sci. U.S.A.">
        <title>Evolutionary erosion of yeast sex chromosomes by mating-type switching accidents.</title>
        <authorList>
            <person name="Gordon J.L."/>
            <person name="Armisen D."/>
            <person name="Proux-Wera E."/>
            <person name="Oheigeartaigh S.S."/>
            <person name="Byrne K.P."/>
            <person name="Wolfe K.H."/>
        </authorList>
    </citation>
    <scope>NUCLEOTIDE SEQUENCE [LARGE SCALE GENOMIC DNA]</scope>
    <source>
        <strain evidence="14">ATCC 22294 / BCRC 22015 / CBS 2517 / CECT 1963 / NBRC 1671 / NRRL Y-8276</strain>
    </source>
</reference>
<dbReference type="SUPFAM" id="SSF81995">
    <property type="entry name" value="beta-sandwich domain of Sec23/24"/>
    <property type="match status" value="1"/>
</dbReference>
<organism evidence="13 14">
    <name type="scientific">Kazachstania africana (strain ATCC 22294 / BCRC 22015 / CBS 2517 / CECT 1963 / NBRC 1671 / NRRL Y-8276)</name>
    <name type="common">Yeast</name>
    <name type="synonym">Kluyveromyces africanus</name>
    <dbReference type="NCBI Taxonomy" id="1071382"/>
    <lineage>
        <taxon>Eukaryota</taxon>
        <taxon>Fungi</taxon>
        <taxon>Dikarya</taxon>
        <taxon>Ascomycota</taxon>
        <taxon>Saccharomycotina</taxon>
        <taxon>Saccharomycetes</taxon>
        <taxon>Saccharomycetales</taxon>
        <taxon>Saccharomycetaceae</taxon>
        <taxon>Kazachstania</taxon>
    </lineage>
</organism>
<dbReference type="Proteomes" id="UP000005220">
    <property type="component" value="Chromosome 4"/>
</dbReference>
<dbReference type="Gene3D" id="1.20.120.730">
    <property type="entry name" value="Sec23/Sec24 helical domain"/>
    <property type="match status" value="1"/>
</dbReference>
<dbReference type="GO" id="GO:0008270">
    <property type="term" value="F:zinc ion binding"/>
    <property type="evidence" value="ECO:0007669"/>
    <property type="project" value="InterPro"/>
</dbReference>
<keyword evidence="14" id="KW-1185">Reference proteome</keyword>
<dbReference type="PANTHER" id="PTHR13803:SF4">
    <property type="entry name" value="SECRETORY 24CD, ISOFORM C"/>
    <property type="match status" value="1"/>
</dbReference>
<feature type="compositionally biased region" description="Basic residues" evidence="8">
    <location>
        <begin position="26"/>
        <end position="35"/>
    </location>
</feature>
<evidence type="ECO:0000256" key="5">
    <source>
        <dbReference type="ARBA" id="ARBA00022490"/>
    </source>
</evidence>
<dbReference type="GO" id="GO:0000139">
    <property type="term" value="C:Golgi membrane"/>
    <property type="evidence" value="ECO:0007669"/>
    <property type="project" value="UniProtKB-SubCell"/>
</dbReference>
<comment type="similarity">
    <text evidence="3">Belongs to the SEC23/SEC24 family. SEC24 subfamily.</text>
</comment>
<keyword evidence="7" id="KW-0333">Golgi apparatus</keyword>
<dbReference type="Pfam" id="PF04815">
    <property type="entry name" value="Sec23_helical"/>
    <property type="match status" value="1"/>
</dbReference>
<keyword evidence="4" id="KW-0813">Transport</keyword>
<dbReference type="GO" id="GO:0070971">
    <property type="term" value="C:endoplasmic reticulum exit site"/>
    <property type="evidence" value="ECO:0007669"/>
    <property type="project" value="TreeGrafter"/>
</dbReference>